<organism evidence="1 2">
    <name type="scientific">Adineta steineri</name>
    <dbReference type="NCBI Taxonomy" id="433720"/>
    <lineage>
        <taxon>Eukaryota</taxon>
        <taxon>Metazoa</taxon>
        <taxon>Spiralia</taxon>
        <taxon>Gnathifera</taxon>
        <taxon>Rotifera</taxon>
        <taxon>Eurotatoria</taxon>
        <taxon>Bdelloidea</taxon>
        <taxon>Adinetida</taxon>
        <taxon>Adinetidae</taxon>
        <taxon>Adineta</taxon>
    </lineage>
</organism>
<gene>
    <name evidence="1" type="ORF">KXQ929_LOCUS48757</name>
</gene>
<sequence length="34" mass="3730">RVSSWPVLAAMASTNTRHVGRLACRPTCHVNKPL</sequence>
<dbReference type="Proteomes" id="UP000663868">
    <property type="component" value="Unassembled WGS sequence"/>
</dbReference>
<name>A0A820LMQ7_9BILA</name>
<dbReference type="AlphaFoldDB" id="A0A820LMQ7"/>
<evidence type="ECO:0000313" key="2">
    <source>
        <dbReference type="Proteomes" id="UP000663868"/>
    </source>
</evidence>
<feature type="non-terminal residue" evidence="1">
    <location>
        <position position="1"/>
    </location>
</feature>
<protein>
    <submittedName>
        <fullName evidence="1">Uncharacterized protein</fullName>
    </submittedName>
</protein>
<comment type="caution">
    <text evidence="1">The sequence shown here is derived from an EMBL/GenBank/DDBJ whole genome shotgun (WGS) entry which is preliminary data.</text>
</comment>
<dbReference type="EMBL" id="CAJOBB010019617">
    <property type="protein sequence ID" value="CAF4359994.1"/>
    <property type="molecule type" value="Genomic_DNA"/>
</dbReference>
<evidence type="ECO:0000313" key="1">
    <source>
        <dbReference type="EMBL" id="CAF4359994.1"/>
    </source>
</evidence>
<proteinExistence type="predicted"/>
<reference evidence="1" key="1">
    <citation type="submission" date="2021-02" db="EMBL/GenBank/DDBJ databases">
        <authorList>
            <person name="Nowell W R."/>
        </authorList>
    </citation>
    <scope>NUCLEOTIDE SEQUENCE</scope>
</reference>
<accession>A0A820LMQ7</accession>